<dbReference type="AlphaFoldDB" id="A0AAP9HDE6"/>
<name>A0AAP9HDE6_9BACL</name>
<protein>
    <submittedName>
        <fullName evidence="1">DUF2004 domain-containing protein</fullName>
    </submittedName>
</protein>
<organism evidence="1 2">
    <name type="scientific">Gemella morbillorum</name>
    <dbReference type="NCBI Taxonomy" id="29391"/>
    <lineage>
        <taxon>Bacteria</taxon>
        <taxon>Bacillati</taxon>
        <taxon>Bacillota</taxon>
        <taxon>Bacilli</taxon>
        <taxon>Bacillales</taxon>
        <taxon>Gemellaceae</taxon>
        <taxon>Gemella</taxon>
    </lineage>
</organism>
<evidence type="ECO:0000313" key="2">
    <source>
        <dbReference type="Proteomes" id="UP000425411"/>
    </source>
</evidence>
<keyword evidence="2" id="KW-1185">Reference proteome</keyword>
<reference evidence="1 2" key="1">
    <citation type="submission" date="2019-11" db="EMBL/GenBank/DDBJ databases">
        <title>FDA dAtabase for Regulatory Grade micrObial Sequences (FDA-ARGOS): Supporting development and validation of Infectious Disease Dx tests.</title>
        <authorList>
            <person name="Turner S."/>
            <person name="Byrd R."/>
            <person name="Tallon L."/>
            <person name="Sadzewicz L."/>
            <person name="Vavikolanu K."/>
            <person name="Mehta A."/>
            <person name="Aluvathingal J."/>
            <person name="Nadendla S."/>
            <person name="Myers T."/>
            <person name="Yan Y."/>
            <person name="Sichtig H."/>
        </authorList>
    </citation>
    <scope>NUCLEOTIDE SEQUENCE [LARGE SCALE GENOMIC DNA]</scope>
    <source>
        <strain evidence="1 2">FDAARGOS_741</strain>
    </source>
</reference>
<dbReference type="EMBL" id="CP046314">
    <property type="protein sequence ID" value="QGS09750.1"/>
    <property type="molecule type" value="Genomic_DNA"/>
</dbReference>
<dbReference type="Proteomes" id="UP000425411">
    <property type="component" value="Chromosome"/>
</dbReference>
<dbReference type="RefSeq" id="WP_004632525.1">
    <property type="nucleotide sequence ID" value="NZ_CP046314.1"/>
</dbReference>
<sequence>MSKINHEFFGEIDTEKGVDEQFGEKLDDVRVLWEEEYNGIMTTLWYDSGYEFKVGVLDTFAEFLRNSENYFEKAKEALKCYLKVDDEYIVFHKEELELDISDEICEFVEQMKIEEISLWAGENLISVDFMINPEESDQILCVKFNDSLEVESVDWES</sequence>
<proteinExistence type="predicted"/>
<evidence type="ECO:0000313" key="1">
    <source>
        <dbReference type="EMBL" id="QGS09750.1"/>
    </source>
</evidence>
<accession>A0AAP9HDE6</accession>
<gene>
    <name evidence="1" type="ORF">FOC49_07595</name>
</gene>